<dbReference type="GO" id="GO:0140359">
    <property type="term" value="F:ABC-type transporter activity"/>
    <property type="evidence" value="ECO:0007669"/>
    <property type="project" value="InterPro"/>
</dbReference>
<dbReference type="Gene3D" id="1.20.1560.10">
    <property type="entry name" value="ABC transporter type 1, transmembrane domain"/>
    <property type="match status" value="1"/>
</dbReference>
<feature type="transmembrane region" description="Helical" evidence="8">
    <location>
        <begin position="59"/>
        <end position="83"/>
    </location>
</feature>
<dbReference type="PROSITE" id="PS50929">
    <property type="entry name" value="ABC_TM1F"/>
    <property type="match status" value="1"/>
</dbReference>
<keyword evidence="4" id="KW-0547">Nucleotide-binding</keyword>
<dbReference type="SUPFAM" id="SSF90123">
    <property type="entry name" value="ABC transporter transmembrane region"/>
    <property type="match status" value="1"/>
</dbReference>
<name>A0A7K0DGJ6_9NOCA</name>
<dbReference type="PANTHER" id="PTHR11384">
    <property type="entry name" value="ATP-BINDING CASSETTE, SUB-FAMILY D MEMBER"/>
    <property type="match status" value="1"/>
</dbReference>
<comment type="subcellular location">
    <subcellularLocation>
        <location evidence="1">Cell membrane</location>
        <topology evidence="1">Multi-pass membrane protein</topology>
    </subcellularLocation>
</comment>
<gene>
    <name evidence="11" type="primary">bacA_1</name>
    <name evidence="11" type="ORF">NRB56_04900</name>
</gene>
<keyword evidence="3 8" id="KW-0812">Transmembrane</keyword>
<dbReference type="GO" id="GO:0016887">
    <property type="term" value="F:ATP hydrolysis activity"/>
    <property type="evidence" value="ECO:0007669"/>
    <property type="project" value="InterPro"/>
</dbReference>
<protein>
    <submittedName>
        <fullName evidence="11">Vitamin B12 transport ATP-binding protein BacA</fullName>
    </submittedName>
</protein>
<dbReference type="CDD" id="cd03223">
    <property type="entry name" value="ABCD_peroxisomal_ALDP"/>
    <property type="match status" value="1"/>
</dbReference>
<organism evidence="11 12">
    <name type="scientific">Nocardia aurantia</name>
    <dbReference type="NCBI Taxonomy" id="2585199"/>
    <lineage>
        <taxon>Bacteria</taxon>
        <taxon>Bacillati</taxon>
        <taxon>Actinomycetota</taxon>
        <taxon>Actinomycetes</taxon>
        <taxon>Mycobacteriales</taxon>
        <taxon>Nocardiaceae</taxon>
        <taxon>Nocardia</taxon>
    </lineage>
</organism>
<dbReference type="Pfam" id="PF00005">
    <property type="entry name" value="ABC_tran"/>
    <property type="match status" value="1"/>
</dbReference>
<dbReference type="InterPro" id="IPR011527">
    <property type="entry name" value="ABC1_TM_dom"/>
</dbReference>
<dbReference type="AlphaFoldDB" id="A0A7K0DGJ6"/>
<dbReference type="GO" id="GO:0005886">
    <property type="term" value="C:plasma membrane"/>
    <property type="evidence" value="ECO:0007669"/>
    <property type="project" value="UniProtKB-SubCell"/>
</dbReference>
<feature type="transmembrane region" description="Helical" evidence="8">
    <location>
        <begin position="232"/>
        <end position="251"/>
    </location>
</feature>
<evidence type="ECO:0000259" key="10">
    <source>
        <dbReference type="PROSITE" id="PS50929"/>
    </source>
</evidence>
<dbReference type="PROSITE" id="PS00211">
    <property type="entry name" value="ABC_TRANSPORTER_1"/>
    <property type="match status" value="1"/>
</dbReference>
<dbReference type="Proteomes" id="UP000431401">
    <property type="component" value="Unassembled WGS sequence"/>
</dbReference>
<keyword evidence="7 8" id="KW-0472">Membrane</keyword>
<dbReference type="EMBL" id="WEGI01000001">
    <property type="protein sequence ID" value="MQY24936.1"/>
    <property type="molecule type" value="Genomic_DNA"/>
</dbReference>
<evidence type="ECO:0000313" key="12">
    <source>
        <dbReference type="Proteomes" id="UP000431401"/>
    </source>
</evidence>
<evidence type="ECO:0000259" key="9">
    <source>
        <dbReference type="PROSITE" id="PS50893"/>
    </source>
</evidence>
<evidence type="ECO:0000256" key="4">
    <source>
        <dbReference type="ARBA" id="ARBA00022741"/>
    </source>
</evidence>
<evidence type="ECO:0000256" key="8">
    <source>
        <dbReference type="SAM" id="Phobius"/>
    </source>
</evidence>
<evidence type="ECO:0000256" key="7">
    <source>
        <dbReference type="ARBA" id="ARBA00023136"/>
    </source>
</evidence>
<feature type="domain" description="ABC transporter" evidence="9">
    <location>
        <begin position="409"/>
        <end position="617"/>
    </location>
</feature>
<comment type="caution">
    <text evidence="11">The sequence shown here is derived from an EMBL/GenBank/DDBJ whole genome shotgun (WGS) entry which is preliminary data.</text>
</comment>
<evidence type="ECO:0000256" key="1">
    <source>
        <dbReference type="ARBA" id="ARBA00004651"/>
    </source>
</evidence>
<dbReference type="PANTHER" id="PTHR11384:SF59">
    <property type="entry name" value="LYSOSOMAL COBALAMIN TRANSPORTER ABCD4"/>
    <property type="match status" value="1"/>
</dbReference>
<dbReference type="InterPro" id="IPR027417">
    <property type="entry name" value="P-loop_NTPase"/>
</dbReference>
<dbReference type="GO" id="GO:0005524">
    <property type="term" value="F:ATP binding"/>
    <property type="evidence" value="ECO:0007669"/>
    <property type="project" value="UniProtKB-KW"/>
</dbReference>
<feature type="domain" description="ABC transmembrane type-1" evidence="10">
    <location>
        <begin position="63"/>
        <end position="376"/>
    </location>
</feature>
<dbReference type="Gene3D" id="3.40.50.300">
    <property type="entry name" value="P-loop containing nucleotide triphosphate hydrolases"/>
    <property type="match status" value="1"/>
</dbReference>
<evidence type="ECO:0000256" key="6">
    <source>
        <dbReference type="ARBA" id="ARBA00022989"/>
    </source>
</evidence>
<dbReference type="OrthoDB" id="9810134at2"/>
<dbReference type="InterPro" id="IPR003439">
    <property type="entry name" value="ABC_transporter-like_ATP-bd"/>
</dbReference>
<dbReference type="SUPFAM" id="SSF52540">
    <property type="entry name" value="P-loop containing nucleoside triphosphate hydrolases"/>
    <property type="match status" value="1"/>
</dbReference>
<accession>A0A7K0DGJ6</accession>
<dbReference type="SMART" id="SM00382">
    <property type="entry name" value="AAA"/>
    <property type="match status" value="1"/>
</dbReference>
<dbReference type="InterPro" id="IPR036640">
    <property type="entry name" value="ABC1_TM_sf"/>
</dbReference>
<dbReference type="RefSeq" id="WP_153338786.1">
    <property type="nucleotide sequence ID" value="NZ_WEGI01000001.1"/>
</dbReference>
<reference evidence="11 12" key="1">
    <citation type="submission" date="2019-10" db="EMBL/GenBank/DDBJ databases">
        <title>Nocardia macrotermitis sp. nov. and Nocardia aurantia sp. nov., isolated from the gut of fungus growing-termite Macrotermes natalensis.</title>
        <authorList>
            <person name="Benndorf R."/>
            <person name="Schwitalla J."/>
            <person name="Martin K."/>
            <person name="De Beer W."/>
            <person name="Kaster A.-K."/>
            <person name="Vollmers J."/>
            <person name="Poulsen M."/>
            <person name="Beemelmanns C."/>
        </authorList>
    </citation>
    <scope>NUCLEOTIDE SEQUENCE [LARGE SCALE GENOMIC DNA]</scope>
    <source>
        <strain evidence="11 12">RB56</strain>
    </source>
</reference>
<evidence type="ECO:0000256" key="2">
    <source>
        <dbReference type="ARBA" id="ARBA00022448"/>
    </source>
</evidence>
<sequence>METSRDWGNEFQETLKWLLITFAITAVVFVAILAVLFATTRWGRQFWHLSRGFFTGPGAWKNIGFVGLLLLSAAGAVRVNVLISYQSNDMFSALQYGAQAIAKKDSDGLSAAEHAFWQSMVVFAIIATIHVIRSLIDYYIGAAFEVRWRLWLTDKVGTDWLSEHADYRGRFIDDTIDNPDQRIQEDITTYVQQSRALSIGAVTAVITVVSFTQILWDLSGPLTVFGVEIPRAMMFLVLTYVLIATAIAFWIGRPLIRINFSYQRATASFRYALVRVRDHAESIAFYRGENVEHRGLVGWFDGVIRAYWSLIFRTLKFSGWNLSVNQTAVVFPWMLQAPRFFAGNVTLGGMQQTASAFGNIHDSLSFFRENYDTFAAYRAALIRLDGLQVANQQSRSLPTISTADLADAVELAGIEVRRPDGEVLIEGLDLRLVPGDAMVVKGDSGSGKTTLLRTLAELWPYGAGEFRRPAGSGTLFLSQLPYLPLGDLRTVVSYPAEPGDFSDETLREVLNKVHLGHIADRLDEEADWAKILSPGEQQRIAFARILLIRPKAAFLDEATSAVDEGLEHSLYTLIRAEAPDTILVSVAHRSTVDRFHTRRLDLAGGGAWTTGEIPAPA</sequence>
<evidence type="ECO:0000256" key="5">
    <source>
        <dbReference type="ARBA" id="ARBA00022840"/>
    </source>
</evidence>
<keyword evidence="12" id="KW-1185">Reference proteome</keyword>
<feature type="transmembrane region" description="Helical" evidence="8">
    <location>
        <begin position="196"/>
        <end position="216"/>
    </location>
</feature>
<dbReference type="InterPro" id="IPR017871">
    <property type="entry name" value="ABC_transporter-like_CS"/>
</dbReference>
<dbReference type="InterPro" id="IPR003593">
    <property type="entry name" value="AAA+_ATPase"/>
</dbReference>
<dbReference type="InterPro" id="IPR050835">
    <property type="entry name" value="ABC_transporter_sub-D"/>
</dbReference>
<keyword evidence="2" id="KW-0813">Transport</keyword>
<dbReference type="PROSITE" id="PS50893">
    <property type="entry name" value="ABC_TRANSPORTER_2"/>
    <property type="match status" value="1"/>
</dbReference>
<evidence type="ECO:0000256" key="3">
    <source>
        <dbReference type="ARBA" id="ARBA00022692"/>
    </source>
</evidence>
<evidence type="ECO:0000313" key="11">
    <source>
        <dbReference type="EMBL" id="MQY24936.1"/>
    </source>
</evidence>
<proteinExistence type="predicted"/>
<keyword evidence="5 11" id="KW-0067">ATP-binding</keyword>
<feature type="transmembrane region" description="Helical" evidence="8">
    <location>
        <begin position="115"/>
        <end position="140"/>
    </location>
</feature>
<keyword evidence="6 8" id="KW-1133">Transmembrane helix</keyword>
<dbReference type="Pfam" id="PF06472">
    <property type="entry name" value="ABC_membrane_2"/>
    <property type="match status" value="1"/>
</dbReference>
<feature type="transmembrane region" description="Helical" evidence="8">
    <location>
        <begin position="17"/>
        <end position="38"/>
    </location>
</feature>